<protein>
    <submittedName>
        <fullName evidence="1">Uncharacterized protein</fullName>
    </submittedName>
</protein>
<sequence>MNLYNCEEIKFSYTQSSIEELRDALQKKVDLDDLNQLNVGIFDFNALFESTDMRIPQVYRSKHGLKALFFPCRTTQGTVMVSNIQDGWYTLCYQLSKLISHGVYLFQLDEGRSADIMNAFFYMEGKESIYKERVVYSMTDPRWKFYQKGDKLWFENEHYYTNRVIRKRMNKEILTEYCGQLNLDIKSDDFWSINGETILFIRAHNRQA</sequence>
<name>A0A5I0CY07_SALET</name>
<reference evidence="1" key="1">
    <citation type="submission" date="2018-06" db="EMBL/GenBank/DDBJ databases">
        <authorList>
            <person name="Ashton P.M."/>
            <person name="Dallman T."/>
            <person name="Nair S."/>
            <person name="De Pinna E."/>
            <person name="Peters T."/>
            <person name="Grant K."/>
        </authorList>
    </citation>
    <scope>NUCLEOTIDE SEQUENCE</scope>
    <source>
        <strain evidence="1">458084</strain>
    </source>
</reference>
<dbReference type="AlphaFoldDB" id="A0A5I0CY07"/>
<dbReference type="EMBL" id="AAHEBA010000001">
    <property type="protein sequence ID" value="EBV0633494.1"/>
    <property type="molecule type" value="Genomic_DNA"/>
</dbReference>
<accession>A0A5I0CY07</accession>
<organism evidence="1">
    <name type="scientific">Salmonella enterica subsp. enterica serovar Ouagadougou</name>
    <dbReference type="NCBI Taxonomy" id="2564899"/>
    <lineage>
        <taxon>Bacteria</taxon>
        <taxon>Pseudomonadati</taxon>
        <taxon>Pseudomonadota</taxon>
        <taxon>Gammaproteobacteria</taxon>
        <taxon>Enterobacterales</taxon>
        <taxon>Enterobacteriaceae</taxon>
        <taxon>Salmonella</taxon>
    </lineage>
</organism>
<evidence type="ECO:0000313" key="1">
    <source>
        <dbReference type="EMBL" id="EBV0633494.1"/>
    </source>
</evidence>
<comment type="caution">
    <text evidence="1">The sequence shown here is derived from an EMBL/GenBank/DDBJ whole genome shotgun (WGS) entry which is preliminary data.</text>
</comment>
<proteinExistence type="predicted"/>
<gene>
    <name evidence="1" type="ORF">DNM41_00745</name>
</gene>